<dbReference type="Proteomes" id="UP000250197">
    <property type="component" value="Chromosome"/>
</dbReference>
<dbReference type="AlphaFoldDB" id="A0A2Z2J332"/>
<name>A0A2Z2J332_CORST</name>
<evidence type="ECO:0000313" key="1">
    <source>
        <dbReference type="EMBL" id="ART20827.1"/>
    </source>
</evidence>
<accession>A0A2Z2J332</accession>
<evidence type="ECO:0000313" key="2">
    <source>
        <dbReference type="Proteomes" id="UP000250197"/>
    </source>
</evidence>
<protein>
    <submittedName>
        <fullName evidence="1">Uncharacterized protein</fullName>
    </submittedName>
</protein>
<dbReference type="EMBL" id="CP021252">
    <property type="protein sequence ID" value="ART20827.1"/>
    <property type="molecule type" value="Genomic_DNA"/>
</dbReference>
<dbReference type="KEGG" id="cstr:CBE89_04470"/>
<proteinExistence type="predicted"/>
<sequence>MLFADKPYPGHSPQDAVCVVVDSAAVVSVGDLGRNVVFTSDLTGALSSYDAVIFVDYPAETVWDFISAHEESSAQTAPKVFYWASLGPDSAPERASNFLRGPDSLTAGAVTGEPGWVKMWVLPTRVVEAADGAGHLRSAADVSLGLSALQCVEHRDAGSDALPELSPPSVLSALLDRVIPVVKPVKRYLPQGVIIRLYKLLARMK</sequence>
<organism evidence="1 2">
    <name type="scientific">Corynebacterium striatum</name>
    <dbReference type="NCBI Taxonomy" id="43770"/>
    <lineage>
        <taxon>Bacteria</taxon>
        <taxon>Bacillati</taxon>
        <taxon>Actinomycetota</taxon>
        <taxon>Actinomycetes</taxon>
        <taxon>Mycobacteriales</taxon>
        <taxon>Corynebacteriaceae</taxon>
        <taxon>Corynebacterium</taxon>
    </lineage>
</organism>
<gene>
    <name evidence="1" type="ORF">CBE89_04470</name>
</gene>
<reference evidence="1 2" key="1">
    <citation type="submission" date="2017-05" db="EMBL/GenBank/DDBJ databases">
        <title>Complete genome sequence of Corynebacterium striatum KC-Na-1 isolated from Neophocaena asiaeorientalis in Korea.</title>
        <authorList>
            <person name="Kim J.H."/>
            <person name="Lee K."/>
        </authorList>
    </citation>
    <scope>NUCLEOTIDE SEQUENCE [LARGE SCALE GENOMIC DNA]</scope>
    <source>
        <strain evidence="1 2">KC-Na-01</strain>
    </source>
</reference>